<dbReference type="AlphaFoldDB" id="A0A9X1Y2N8"/>
<protein>
    <submittedName>
        <fullName evidence="2">Uncharacterized protein</fullName>
    </submittedName>
</protein>
<reference evidence="2" key="1">
    <citation type="submission" date="2022-04" db="EMBL/GenBank/DDBJ databases">
        <title>Roseomonas acroporae sp. nov., isolated from coral Acropora digitifera.</title>
        <authorList>
            <person name="Sun H."/>
        </authorList>
    </citation>
    <scope>NUCLEOTIDE SEQUENCE</scope>
    <source>
        <strain evidence="2">NAR14</strain>
    </source>
</reference>
<gene>
    <name evidence="2" type="ORF">M0638_00355</name>
</gene>
<evidence type="ECO:0000313" key="2">
    <source>
        <dbReference type="EMBL" id="MCK8782829.1"/>
    </source>
</evidence>
<proteinExistence type="predicted"/>
<dbReference type="EMBL" id="JALPRX010000001">
    <property type="protein sequence ID" value="MCK8782829.1"/>
    <property type="molecule type" value="Genomic_DNA"/>
</dbReference>
<evidence type="ECO:0000256" key="1">
    <source>
        <dbReference type="SAM" id="MobiDB-lite"/>
    </source>
</evidence>
<organism evidence="2 3">
    <name type="scientific">Roseomonas acroporae</name>
    <dbReference type="NCBI Taxonomy" id="2937791"/>
    <lineage>
        <taxon>Bacteria</taxon>
        <taxon>Pseudomonadati</taxon>
        <taxon>Pseudomonadota</taxon>
        <taxon>Alphaproteobacteria</taxon>
        <taxon>Acetobacterales</taxon>
        <taxon>Roseomonadaceae</taxon>
        <taxon>Roseomonas</taxon>
    </lineage>
</organism>
<comment type="caution">
    <text evidence="2">The sequence shown here is derived from an EMBL/GenBank/DDBJ whole genome shotgun (WGS) entry which is preliminary data.</text>
</comment>
<dbReference type="RefSeq" id="WP_248664948.1">
    <property type="nucleotide sequence ID" value="NZ_JALPRX010000001.1"/>
</dbReference>
<dbReference type="Proteomes" id="UP001139516">
    <property type="component" value="Unassembled WGS sequence"/>
</dbReference>
<evidence type="ECO:0000313" key="3">
    <source>
        <dbReference type="Proteomes" id="UP001139516"/>
    </source>
</evidence>
<feature type="compositionally biased region" description="Low complexity" evidence="1">
    <location>
        <begin position="9"/>
        <end position="21"/>
    </location>
</feature>
<sequence>MSKSEYARPDPASVADAAAEAAAREAKNRGLPGNHGQFGQDIETDAGETLQPVDKPGAGEEGRTGPHQVQSGMRS</sequence>
<name>A0A9X1Y2N8_9PROT</name>
<keyword evidence="3" id="KW-1185">Reference proteome</keyword>
<accession>A0A9X1Y2N8</accession>
<feature type="region of interest" description="Disordered" evidence="1">
    <location>
        <begin position="1"/>
        <end position="75"/>
    </location>
</feature>